<dbReference type="OrthoDB" id="2042at10239"/>
<reference evidence="1 2" key="1">
    <citation type="submission" date="2014-12" db="EMBL/GenBank/DDBJ databases">
        <title>Whole Genome Sequence and Molecular Characterization of Siphoviridae / Myoviridae Phage Infecting Clostridium difficile.</title>
        <authorList>
            <person name="Monot M."/>
        </authorList>
    </citation>
    <scope>NUCLEOTIDE SEQUENCE [LARGE SCALE GENOMIC DNA]</scope>
</reference>
<dbReference type="KEGG" id="vg:26646781"/>
<dbReference type="RefSeq" id="YP_009195762.1">
    <property type="nucleotide sequence ID" value="NC_028764.1"/>
</dbReference>
<dbReference type="EMBL" id="LN681539">
    <property type="protein sequence ID" value="CEK40627.1"/>
    <property type="molecule type" value="Genomic_DNA"/>
</dbReference>
<dbReference type="Proteomes" id="UP000030732">
    <property type="component" value="Segment"/>
</dbReference>
<evidence type="ECO:0000313" key="2">
    <source>
        <dbReference type="Proteomes" id="UP000030732"/>
    </source>
</evidence>
<dbReference type="GeneID" id="26646781"/>
<gene>
    <name evidence="1" type="ORF">PHICD505_20002</name>
</gene>
<protein>
    <submittedName>
        <fullName evidence="1">Putative terminase B</fullName>
    </submittedName>
</protein>
<proteinExistence type="predicted"/>
<dbReference type="Gene3D" id="3.30.420.240">
    <property type="match status" value="1"/>
</dbReference>
<dbReference type="SUPFAM" id="SSF52540">
    <property type="entry name" value="P-loop containing nucleoside triphosphate hydrolases"/>
    <property type="match status" value="1"/>
</dbReference>
<accession>A0A0A8WEW2</accession>
<dbReference type="Gene3D" id="3.40.50.300">
    <property type="entry name" value="P-loop containing nucleotide triphosphate hydrolases"/>
    <property type="match status" value="1"/>
</dbReference>
<dbReference type="InterPro" id="IPR027417">
    <property type="entry name" value="P-loop_NTPase"/>
</dbReference>
<sequence length="472" mass="53658">MLTMDKALLTLLDCYWDNPVWFAEDMLNFKADKWQSDVLMALAQTPKVSIRSGQGVGKTGLESIATVWYLSTRPFPKVVATAPTRQQLYDVLWAEIAKWLSNSKVEKLLEWTKTKVYMKGFEERWWATARTAVKPENMQGFHEDYMLFVVDEASGVADPIMEAILGTLSGAENKLLLCGNPTRTSGTFYDSHNRDRDLYKTFKVSSLDSPRTSKDNIEMLKRKYHEGSDPWRVRVLGEFPKGESDSLISLEAVETSTIREVNISNDYILNIGADIARYGDDETIIAPRIGGKVFDLLTYSKKDTMETVGNILRAVDKFKSMYHQINRVKIKTDDDGLGAGVTDRLKEVIRQERLKYEIVPIQNGSSAIEKDKYYNKASEMWDNMREELDANLSGFIQNKEAIIQLPNDDKLIKQLSNRKYTVDSKGKIQIESKKEMKKRIGESPDRADAVIYSFAENNNTDLSLLKGGSVWG</sequence>
<evidence type="ECO:0000313" key="1">
    <source>
        <dbReference type="EMBL" id="CEK40627.1"/>
    </source>
</evidence>
<keyword evidence="2" id="KW-1185">Reference proteome</keyword>
<organism evidence="1 2">
    <name type="scientific">Clostridium phage phiCD505</name>
    <dbReference type="NCBI Taxonomy" id="1582154"/>
    <lineage>
        <taxon>Viruses</taxon>
        <taxon>Duplodnaviria</taxon>
        <taxon>Heunggongvirae</taxon>
        <taxon>Uroviricota</taxon>
        <taxon>Caudoviricetes</taxon>
        <taxon>Colneyvirus</taxon>
        <taxon>Colneyvirus CD505</taxon>
    </lineage>
</organism>
<name>A0A0A8WEW2_9CAUD</name>